<dbReference type="AlphaFoldDB" id="A0A9X3WFB0"/>
<dbReference type="RefSeq" id="WP_272444977.1">
    <property type="nucleotide sequence ID" value="NZ_JAMQKC010000002.1"/>
</dbReference>
<dbReference type="GO" id="GO:0003677">
    <property type="term" value="F:DNA binding"/>
    <property type="evidence" value="ECO:0007669"/>
    <property type="project" value="UniProtKB-KW"/>
</dbReference>
<comment type="caution">
    <text evidence="1">The sequence shown here is derived from an EMBL/GenBank/DDBJ whole genome shotgun (WGS) entry which is preliminary data.</text>
</comment>
<keyword evidence="2" id="KW-1185">Reference proteome</keyword>
<dbReference type="InterPro" id="IPR009057">
    <property type="entry name" value="Homeodomain-like_sf"/>
</dbReference>
<evidence type="ECO:0000313" key="2">
    <source>
        <dbReference type="Proteomes" id="UP001145069"/>
    </source>
</evidence>
<organism evidence="1 2">
    <name type="scientific">Aquibacillus salsiterrae</name>
    <dbReference type="NCBI Taxonomy" id="2950439"/>
    <lineage>
        <taxon>Bacteria</taxon>
        <taxon>Bacillati</taxon>
        <taxon>Bacillota</taxon>
        <taxon>Bacilli</taxon>
        <taxon>Bacillales</taxon>
        <taxon>Bacillaceae</taxon>
        <taxon>Aquibacillus</taxon>
    </lineage>
</organism>
<proteinExistence type="predicted"/>
<reference evidence="1" key="1">
    <citation type="submission" date="2022-06" db="EMBL/GenBank/DDBJ databases">
        <title>Aquibacillus sp. a new bacterium isolated from soil saline samples.</title>
        <authorList>
            <person name="Galisteo C."/>
            <person name="De La Haba R."/>
            <person name="Sanchez-Porro C."/>
            <person name="Ventosa A."/>
        </authorList>
    </citation>
    <scope>NUCLEOTIDE SEQUENCE</scope>
    <source>
        <strain evidence="1">3ASR75-54</strain>
    </source>
</reference>
<dbReference type="Proteomes" id="UP001145069">
    <property type="component" value="Unassembled WGS sequence"/>
</dbReference>
<keyword evidence="1" id="KW-0238">DNA-binding</keyword>
<name>A0A9X3WFB0_9BACI</name>
<evidence type="ECO:0000313" key="1">
    <source>
        <dbReference type="EMBL" id="MDC3415996.1"/>
    </source>
</evidence>
<sequence>MKKRKWQDEEINYLRDSVGSIKISTIARNLNRSDTAVILKMKRLGLSNTKEAIGSLTMHQLAGLLDVDPTVVKLWIQKHGLPYQKRVTRSSRKFYFIDQLEFWAWAELNKERIDFSKVIKNSIVPEPKWVDVERRKKREVAYRNWTTGEVKLMLHLHTSGDNFHSISKHLNRSVVSVKRKYQRTMEQR</sequence>
<accession>A0A9X3WFB0</accession>
<protein>
    <submittedName>
        <fullName evidence="1">DNA-binding protein</fullName>
    </submittedName>
</protein>
<gene>
    <name evidence="1" type="ORF">NC799_03605</name>
</gene>
<dbReference type="SUPFAM" id="SSF46689">
    <property type="entry name" value="Homeodomain-like"/>
    <property type="match status" value="1"/>
</dbReference>
<dbReference type="EMBL" id="JAMQKC010000002">
    <property type="protein sequence ID" value="MDC3415996.1"/>
    <property type="molecule type" value="Genomic_DNA"/>
</dbReference>